<comment type="caution">
    <text evidence="3">The sequence shown here is derived from an EMBL/GenBank/DDBJ whole genome shotgun (WGS) entry which is preliminary data.</text>
</comment>
<organism evidence="3 4">
    <name type="scientific">Rhizoctonia solani</name>
    <dbReference type="NCBI Taxonomy" id="456999"/>
    <lineage>
        <taxon>Eukaryota</taxon>
        <taxon>Fungi</taxon>
        <taxon>Dikarya</taxon>
        <taxon>Basidiomycota</taxon>
        <taxon>Agaricomycotina</taxon>
        <taxon>Agaricomycetes</taxon>
        <taxon>Cantharellales</taxon>
        <taxon>Ceratobasidiaceae</taxon>
        <taxon>Rhizoctonia</taxon>
    </lineage>
</organism>
<dbReference type="Proteomes" id="UP000614334">
    <property type="component" value="Unassembled WGS sequence"/>
</dbReference>
<evidence type="ECO:0000256" key="1">
    <source>
        <dbReference type="SAM" id="MobiDB-lite"/>
    </source>
</evidence>
<keyword evidence="2" id="KW-1133">Transmembrane helix</keyword>
<feature type="transmembrane region" description="Helical" evidence="2">
    <location>
        <begin position="6"/>
        <end position="27"/>
    </location>
</feature>
<feature type="compositionally biased region" description="Polar residues" evidence="1">
    <location>
        <begin position="90"/>
        <end position="108"/>
    </location>
</feature>
<feature type="region of interest" description="Disordered" evidence="1">
    <location>
        <begin position="66"/>
        <end position="108"/>
    </location>
</feature>
<evidence type="ECO:0000313" key="4">
    <source>
        <dbReference type="Proteomes" id="UP000614334"/>
    </source>
</evidence>
<evidence type="ECO:0000313" key="3">
    <source>
        <dbReference type="EMBL" id="KAF8758280.1"/>
    </source>
</evidence>
<proteinExistence type="predicted"/>
<reference evidence="3" key="1">
    <citation type="submission" date="2020-09" db="EMBL/GenBank/DDBJ databases">
        <title>Comparative genome analyses of four rice-infecting Rhizoctonia solani isolates reveal extensive enrichment of homogalacturonan modification genes.</title>
        <authorList>
            <person name="Lee D.-Y."/>
            <person name="Jeon J."/>
            <person name="Kim K.-T."/>
            <person name="Cheong K."/>
            <person name="Song H."/>
            <person name="Choi G."/>
            <person name="Ko J."/>
            <person name="Opiyo S.O."/>
            <person name="Zuo S."/>
            <person name="Madhav S."/>
            <person name="Lee Y.-H."/>
            <person name="Wang G.-L."/>
        </authorList>
    </citation>
    <scope>NUCLEOTIDE SEQUENCE</scope>
    <source>
        <strain evidence="3">AG1-IA B2</strain>
    </source>
</reference>
<keyword evidence="2" id="KW-0472">Membrane</keyword>
<dbReference type="EMBL" id="JACYCF010000003">
    <property type="protein sequence ID" value="KAF8758280.1"/>
    <property type="molecule type" value="Genomic_DNA"/>
</dbReference>
<sequence>MESNGSGTGVFFLVAFGCIGLFLVYWLGRAQPQTTTKDTWIPATAITTTCPSRRPFKPNRDAVVRMEAGENTDGLPKYTPRAAIGEQTVDRNVTTTESRQANDESGQV</sequence>
<accession>A0A8H7ILA5</accession>
<evidence type="ECO:0000256" key="2">
    <source>
        <dbReference type="SAM" id="Phobius"/>
    </source>
</evidence>
<protein>
    <submittedName>
        <fullName evidence="3">Uncharacterized protein</fullName>
    </submittedName>
</protein>
<name>A0A8H7ILA5_9AGAM</name>
<keyword evidence="2" id="KW-0812">Transmembrane</keyword>
<gene>
    <name evidence="3" type="ORF">RHS01_02944</name>
</gene>
<dbReference type="AlphaFoldDB" id="A0A8H7ILA5"/>